<keyword evidence="2" id="KW-1185">Reference proteome</keyword>
<dbReference type="AlphaFoldDB" id="A0A7C9GXG8"/>
<protein>
    <submittedName>
        <fullName evidence="1">LysM domain-containing protein</fullName>
    </submittedName>
</protein>
<evidence type="ECO:0000313" key="2">
    <source>
        <dbReference type="Proteomes" id="UP000481327"/>
    </source>
</evidence>
<dbReference type="EMBL" id="WIOL01000002">
    <property type="protein sequence ID" value="MQT17274.1"/>
    <property type="molecule type" value="Genomic_DNA"/>
</dbReference>
<dbReference type="RefSeq" id="WP_152577671.1">
    <property type="nucleotide sequence ID" value="NZ_JAATJI010000001.1"/>
</dbReference>
<sequence length="104" mass="11138">MTPAANSRYQGIARTTLTRADGTEVACLQQRYLPDPDGFAMLAEHVVAEGDRLDNIAAVLLGDPELAWRIADANRAMRPGALTDGIGRRLRITLPDAVGALPNV</sequence>
<comment type="caution">
    <text evidence="1">The sequence shown here is derived from an EMBL/GenBank/DDBJ whole genome shotgun (WGS) entry which is preliminary data.</text>
</comment>
<proteinExistence type="predicted"/>
<gene>
    <name evidence="1" type="ORF">F3168_08350</name>
</gene>
<organism evidence="1 2">
    <name type="scientific">Sandarakinorhabdus fusca</name>
    <dbReference type="NCBI Taxonomy" id="1439888"/>
    <lineage>
        <taxon>Bacteria</taxon>
        <taxon>Pseudomonadati</taxon>
        <taxon>Pseudomonadota</taxon>
        <taxon>Alphaproteobacteria</taxon>
        <taxon>Sphingomonadales</taxon>
        <taxon>Sphingosinicellaceae</taxon>
        <taxon>Sandarakinorhabdus</taxon>
    </lineage>
</organism>
<accession>A0A7C9GXG8</accession>
<reference evidence="1 2" key="1">
    <citation type="submission" date="2019-09" db="EMBL/GenBank/DDBJ databases">
        <title>Polymorphobacter sp. isolated from a lake in China.</title>
        <authorList>
            <person name="Liu Z."/>
        </authorList>
    </citation>
    <scope>NUCLEOTIDE SEQUENCE [LARGE SCALE GENOMIC DNA]</scope>
    <source>
        <strain evidence="1 2">D40P</strain>
    </source>
</reference>
<dbReference type="OrthoDB" id="9809850at2"/>
<name>A0A7C9GXG8_9SPHN</name>
<dbReference type="Proteomes" id="UP000481327">
    <property type="component" value="Unassembled WGS sequence"/>
</dbReference>
<evidence type="ECO:0000313" key="1">
    <source>
        <dbReference type="EMBL" id="MQT17274.1"/>
    </source>
</evidence>